<evidence type="ECO:0000256" key="1">
    <source>
        <dbReference type="SAM" id="MobiDB-lite"/>
    </source>
</evidence>
<dbReference type="EMBL" id="LK023335">
    <property type="protein sequence ID" value="CDS09804.1"/>
    <property type="molecule type" value="Genomic_DNA"/>
</dbReference>
<organism evidence="3">
    <name type="scientific">Lichtheimia ramosa</name>
    <dbReference type="NCBI Taxonomy" id="688394"/>
    <lineage>
        <taxon>Eukaryota</taxon>
        <taxon>Fungi</taxon>
        <taxon>Fungi incertae sedis</taxon>
        <taxon>Mucoromycota</taxon>
        <taxon>Mucoromycotina</taxon>
        <taxon>Mucoromycetes</taxon>
        <taxon>Mucorales</taxon>
        <taxon>Lichtheimiaceae</taxon>
        <taxon>Lichtheimia</taxon>
    </lineage>
</organism>
<feature type="signal peptide" evidence="2">
    <location>
        <begin position="1"/>
        <end position="24"/>
    </location>
</feature>
<dbReference type="OrthoDB" id="2286671at2759"/>
<evidence type="ECO:0000313" key="3">
    <source>
        <dbReference type="EMBL" id="CDS09804.1"/>
    </source>
</evidence>
<protein>
    <submittedName>
        <fullName evidence="3">Uncharacterized protein</fullName>
    </submittedName>
</protein>
<accession>A0A077WRI3</accession>
<keyword evidence="2" id="KW-0732">Signal</keyword>
<name>A0A077WRI3_9FUNG</name>
<sequence>MLRRFHRPLGGLLLLLLLCGSCIRLLRPNLSSSSLNIDIVSSDESFITYAAHGDFLEQYKALRSGARLALETNRTLLVPALRLSPPSTKNDSDTKDIDWLDEQEPWIEIPWSKILDIEAPLEEFGIRIRDKTTEPDPSLVHWVHITRSSKPDRMKAEESRTSRFTMWLQKPLASYPTSTSTTTGTSPLEVQHVNHLEELRALRERYVHCGVISSGVFKNAFNKQRQQLTLHAAMSRHLLLKPDGLAFINQAAQTIIDKLGGQRQFSTLFLHLAKYMSVASTSTSNGSSSSSSSVAATVTNDNSITTSSSSSSYTSSKSKSQQQRRRPMTMTPEQKEILASFRRHLKKTKSHAMKDIAFDILSTMSIDQSVAAAMPVRPNTSLYDHLPVWKSMFPEKRQSLLDACLTYRRQVDPGYPIIYLVSDLDLQSSTAALDIYRPLLDAFPCTFSKTDMYHWGTLDRDWWRNVHQVVSAHSNDHIQTMDYEALLSPLLNLMVGGQGYSHVEIPFSAMANTVITLQQSNSTSS</sequence>
<gene>
    <name evidence="3" type="ORF">LRAMOSA02481</name>
</gene>
<dbReference type="AlphaFoldDB" id="A0A077WRI3"/>
<feature type="region of interest" description="Disordered" evidence="1">
    <location>
        <begin position="303"/>
        <end position="334"/>
    </location>
</feature>
<feature type="chain" id="PRO_5001726387" evidence="2">
    <location>
        <begin position="25"/>
        <end position="525"/>
    </location>
</feature>
<evidence type="ECO:0000256" key="2">
    <source>
        <dbReference type="SAM" id="SignalP"/>
    </source>
</evidence>
<feature type="compositionally biased region" description="Low complexity" evidence="1">
    <location>
        <begin position="303"/>
        <end position="320"/>
    </location>
</feature>
<proteinExistence type="predicted"/>
<reference evidence="3" key="1">
    <citation type="journal article" date="2014" name="Genome Announc.">
        <title>De novo whole-genome sequence and genome annotation of Lichtheimia ramosa.</title>
        <authorList>
            <person name="Linde J."/>
            <person name="Schwartze V."/>
            <person name="Binder U."/>
            <person name="Lass-Florl C."/>
            <person name="Voigt K."/>
            <person name="Horn F."/>
        </authorList>
    </citation>
    <scope>NUCLEOTIDE SEQUENCE</scope>
    <source>
        <strain evidence="3">JMRC FSU:6197</strain>
    </source>
</reference>